<accession>A0ABP9FVZ4</accession>
<feature type="domain" description="DUF6985" evidence="1">
    <location>
        <begin position="167"/>
        <end position="317"/>
    </location>
</feature>
<proteinExistence type="predicted"/>
<sequence>MNGWELEKPNEDILFGKKKRIKEYAQQNPLAGTDKKGDVLLIIRKYHPSLNCSPDDPLYRSDTYRMCLAYYDAMSYSYFELPSGLHYTGVEARIDKNTGKAIITIHADGISRTTNVTELYQKLSNTTPMDEDAKMAAFISLDNTVNTVKRAAIEVTEVQSEILGTLLQDEQFDDWWISAPTAIPYLDGQALIFTYTDFNPAEDKAFITEADETIRNFLSLTAIDRLAASAHVYKNCMEFLDAIGYNEEEDALWKIKDPQQIWRQVRYNQCYVSREPYEDQQVYLRLSCECNWEQEHGLQLVFNKQGKLVRVSAEDGDILGYEGDGMIS</sequence>
<evidence type="ECO:0000259" key="1">
    <source>
        <dbReference type="Pfam" id="PF22481"/>
    </source>
</evidence>
<dbReference type="EMBL" id="BAABJI010000002">
    <property type="protein sequence ID" value="GAA4918982.1"/>
    <property type="molecule type" value="Genomic_DNA"/>
</dbReference>
<dbReference type="InterPro" id="IPR054254">
    <property type="entry name" value="DUF6985"/>
</dbReference>
<evidence type="ECO:0000313" key="2">
    <source>
        <dbReference type="EMBL" id="GAA4918982.1"/>
    </source>
</evidence>
<evidence type="ECO:0000313" key="3">
    <source>
        <dbReference type="Proteomes" id="UP001501436"/>
    </source>
</evidence>
<comment type="caution">
    <text evidence="2">The sequence shown here is derived from an EMBL/GenBank/DDBJ whole genome shotgun (WGS) entry which is preliminary data.</text>
</comment>
<keyword evidence="3" id="KW-1185">Reference proteome</keyword>
<gene>
    <name evidence="2" type="ORF">GCM10023313_23290</name>
</gene>
<name>A0ABP9FVZ4_9SPHI</name>
<dbReference type="Pfam" id="PF22481">
    <property type="entry name" value="DUF6985"/>
    <property type="match status" value="1"/>
</dbReference>
<organism evidence="2 3">
    <name type="scientific">Mucilaginibacter defluvii</name>
    <dbReference type="NCBI Taxonomy" id="1196019"/>
    <lineage>
        <taxon>Bacteria</taxon>
        <taxon>Pseudomonadati</taxon>
        <taxon>Bacteroidota</taxon>
        <taxon>Sphingobacteriia</taxon>
        <taxon>Sphingobacteriales</taxon>
        <taxon>Sphingobacteriaceae</taxon>
        <taxon>Mucilaginibacter</taxon>
    </lineage>
</organism>
<dbReference type="Proteomes" id="UP001501436">
    <property type="component" value="Unassembled WGS sequence"/>
</dbReference>
<dbReference type="RefSeq" id="WP_345331373.1">
    <property type="nucleotide sequence ID" value="NZ_BAABJI010000002.1"/>
</dbReference>
<reference evidence="3" key="1">
    <citation type="journal article" date="2019" name="Int. J. Syst. Evol. Microbiol.">
        <title>The Global Catalogue of Microorganisms (GCM) 10K type strain sequencing project: providing services to taxonomists for standard genome sequencing and annotation.</title>
        <authorList>
            <consortium name="The Broad Institute Genomics Platform"/>
            <consortium name="The Broad Institute Genome Sequencing Center for Infectious Disease"/>
            <person name="Wu L."/>
            <person name="Ma J."/>
        </authorList>
    </citation>
    <scope>NUCLEOTIDE SEQUENCE [LARGE SCALE GENOMIC DNA]</scope>
    <source>
        <strain evidence="3">JCM 18283</strain>
    </source>
</reference>
<protein>
    <recommendedName>
        <fullName evidence="1">DUF6985 domain-containing protein</fullName>
    </recommendedName>
</protein>